<accession>A0A4Y3WN08</accession>
<dbReference type="RefSeq" id="WP_141278415.1">
    <property type="nucleotide sequence ID" value="NZ_BAAARZ010000004.1"/>
</dbReference>
<comment type="caution">
    <text evidence="2">The sequence shown here is derived from an EMBL/GenBank/DDBJ whole genome shotgun (WGS) entry which is preliminary data.</text>
</comment>
<evidence type="ECO:0000313" key="3">
    <source>
        <dbReference type="Proteomes" id="UP000320338"/>
    </source>
</evidence>
<dbReference type="InterPro" id="IPR000084">
    <property type="entry name" value="PE-PGRS_N"/>
</dbReference>
<dbReference type="Pfam" id="PF00934">
    <property type="entry name" value="PE"/>
    <property type="match status" value="1"/>
</dbReference>
<name>A0A4Y3WN08_9PSEU</name>
<dbReference type="AlphaFoldDB" id="A0A4Y3WN08"/>
<protein>
    <recommendedName>
        <fullName evidence="1">PE domain-containing protein</fullName>
    </recommendedName>
</protein>
<evidence type="ECO:0000259" key="1">
    <source>
        <dbReference type="Pfam" id="PF00934"/>
    </source>
</evidence>
<proteinExistence type="predicted"/>
<organism evidence="2 3">
    <name type="scientific">Pseudonocardia hydrocarbonoxydans</name>
    <dbReference type="NCBI Taxonomy" id="76726"/>
    <lineage>
        <taxon>Bacteria</taxon>
        <taxon>Bacillati</taxon>
        <taxon>Actinomycetota</taxon>
        <taxon>Actinomycetes</taxon>
        <taxon>Pseudonocardiales</taxon>
        <taxon>Pseudonocardiaceae</taxon>
        <taxon>Pseudonocardia</taxon>
    </lineage>
</organism>
<evidence type="ECO:0000313" key="2">
    <source>
        <dbReference type="EMBL" id="GEC19878.1"/>
    </source>
</evidence>
<dbReference type="EMBL" id="BJNG01000016">
    <property type="protein sequence ID" value="GEC19878.1"/>
    <property type="molecule type" value="Genomic_DNA"/>
</dbReference>
<feature type="domain" description="PE" evidence="1">
    <location>
        <begin position="40"/>
        <end position="127"/>
    </location>
</feature>
<keyword evidence="3" id="KW-1185">Reference proteome</keyword>
<gene>
    <name evidence="2" type="ORF">PHY01_21610</name>
</gene>
<sequence>MAADDGVEGSESARGYAAVGWAEARLAAPVVGGGGAGGFVVDPERAEACIVELTRIVNDLRLQAMMQAACAFDAPGYDDVSLNLAVNGRVMAQRAEQFVRAWADQIEATRDALQLQLDGYSTTEDTNRRLL</sequence>
<dbReference type="Proteomes" id="UP000320338">
    <property type="component" value="Unassembled WGS sequence"/>
</dbReference>
<reference evidence="2 3" key="1">
    <citation type="submission" date="2019-06" db="EMBL/GenBank/DDBJ databases">
        <title>Whole genome shotgun sequence of Pseudonocardia hydrocarbonoxydans NBRC 14498.</title>
        <authorList>
            <person name="Hosoyama A."/>
            <person name="Uohara A."/>
            <person name="Ohji S."/>
            <person name="Ichikawa N."/>
        </authorList>
    </citation>
    <scope>NUCLEOTIDE SEQUENCE [LARGE SCALE GENOMIC DNA]</scope>
    <source>
        <strain evidence="2 3">NBRC 14498</strain>
    </source>
</reference>